<reference evidence="3" key="1">
    <citation type="submission" date="2011-04" db="EMBL/GenBank/DDBJ databases">
        <title>The complete genome of plasmid of Treponema succinifaciens DSM 2489.</title>
        <authorList>
            <person name="Lucas S."/>
            <person name="Copeland A."/>
            <person name="Lapidus A."/>
            <person name="Bruce D."/>
            <person name="Goodwin L."/>
            <person name="Pitluck S."/>
            <person name="Peters L."/>
            <person name="Kyrpides N."/>
            <person name="Mavromatis K."/>
            <person name="Ivanova N."/>
            <person name="Ovchinnikova G."/>
            <person name="Teshima H."/>
            <person name="Detter J.C."/>
            <person name="Tapia R."/>
            <person name="Han C."/>
            <person name="Land M."/>
            <person name="Hauser L."/>
            <person name="Markowitz V."/>
            <person name="Cheng J.-F."/>
            <person name="Hugenholtz P."/>
            <person name="Woyke T."/>
            <person name="Wu D."/>
            <person name="Gronow S."/>
            <person name="Wellnitz S."/>
            <person name="Brambilla E."/>
            <person name="Klenk H.-P."/>
            <person name="Eisen J.A."/>
        </authorList>
    </citation>
    <scope>NUCLEOTIDE SEQUENCE [LARGE SCALE GENOMIC DNA]</scope>
    <source>
        <strain evidence="3">ATCC 33096 / DSM 2489 / 6091</strain>
        <plasmid evidence="3">Plasmid pTRESU01</plasmid>
    </source>
</reference>
<sequence length="297" mass="34657">MRKTKKIIALICAIFICHMAFSNPKLSADQKKMGNLLVRINQNFMLSEPCLAFNPNIKKVYVTTITYSDIKNGVVDFGDWDALATSIIYTFNKNLINLTESVAFYKEEIEQKIWYKLIIEDDKMRVGELINCYDENGRLHPDWGVYWTYKFEDNFVKILEGKIYGKNEIMKTEKGYDVFLYGSNGRMKNLVLINENKKQRIEEVGDNMAWWQYEKGILIAEHNGHNTYRYTVSEGTGEYQKKEGEEFKTIATLVRKVDRNGYLTYQRIEYPNGKGQEIYIGEKMPDISGLVNKLDDK</sequence>
<proteinExistence type="predicted"/>
<evidence type="ECO:0008006" key="4">
    <source>
        <dbReference type="Google" id="ProtNLM"/>
    </source>
</evidence>
<geneLocation type="plasmid" evidence="2 3">
    <name>pTRESU01</name>
</geneLocation>
<dbReference type="EMBL" id="CP002632">
    <property type="protein sequence ID" value="AEB15471.1"/>
    <property type="molecule type" value="Genomic_DNA"/>
</dbReference>
<dbReference type="RefSeq" id="WP_013702720.1">
    <property type="nucleotide sequence ID" value="NC_015386.1"/>
</dbReference>
<accession>F2NYH2</accession>
<feature type="signal peptide" evidence="1">
    <location>
        <begin position="1"/>
        <end position="27"/>
    </location>
</feature>
<keyword evidence="2" id="KW-0614">Plasmid</keyword>
<organism evidence="2 3">
    <name type="scientific">Treponema succinifaciens (strain ATCC 33096 / DSM 2489 / 6091)</name>
    <dbReference type="NCBI Taxonomy" id="869209"/>
    <lineage>
        <taxon>Bacteria</taxon>
        <taxon>Pseudomonadati</taxon>
        <taxon>Spirochaetota</taxon>
        <taxon>Spirochaetia</taxon>
        <taxon>Spirochaetales</taxon>
        <taxon>Treponemataceae</taxon>
        <taxon>Treponema</taxon>
    </lineage>
</organism>
<dbReference type="AlphaFoldDB" id="F2NYH2"/>
<keyword evidence="3" id="KW-1185">Reference proteome</keyword>
<dbReference type="KEGG" id="tsu:Tresu_2609"/>
<feature type="chain" id="PRO_5003287550" description="MORN variant repeat-containing protein" evidence="1">
    <location>
        <begin position="28"/>
        <end position="297"/>
    </location>
</feature>
<evidence type="ECO:0000313" key="2">
    <source>
        <dbReference type="EMBL" id="AEB15471.1"/>
    </source>
</evidence>
<evidence type="ECO:0000256" key="1">
    <source>
        <dbReference type="SAM" id="SignalP"/>
    </source>
</evidence>
<protein>
    <recommendedName>
        <fullName evidence="4">MORN variant repeat-containing protein</fullName>
    </recommendedName>
</protein>
<dbReference type="Proteomes" id="UP000006852">
    <property type="component" value="Plasmid pTRESU01"/>
</dbReference>
<keyword evidence="1" id="KW-0732">Signal</keyword>
<gene>
    <name evidence="2" type="ordered locus">Tresu_2609</name>
</gene>
<dbReference type="GeneID" id="302999712"/>
<dbReference type="HOGENOM" id="CLU_976419_0_0_12"/>
<evidence type="ECO:0000313" key="3">
    <source>
        <dbReference type="Proteomes" id="UP000006852"/>
    </source>
</evidence>
<name>F2NYH2_TRES6</name>